<dbReference type="PROSITE" id="PS50253">
    <property type="entry name" value="COX3"/>
    <property type="match status" value="1"/>
</dbReference>
<protein>
    <submittedName>
        <fullName evidence="9">Cytochrome c oxidase subunit 3</fullName>
    </submittedName>
</protein>
<dbReference type="EMBL" id="FTNM01000002">
    <property type="protein sequence ID" value="SIQ89299.1"/>
    <property type="molecule type" value="Genomic_DNA"/>
</dbReference>
<dbReference type="Pfam" id="PF00510">
    <property type="entry name" value="COX3"/>
    <property type="match status" value="1"/>
</dbReference>
<dbReference type="Proteomes" id="UP000185924">
    <property type="component" value="Unassembled WGS sequence"/>
</dbReference>
<feature type="transmembrane region" description="Helical" evidence="7">
    <location>
        <begin position="61"/>
        <end position="82"/>
    </location>
</feature>
<evidence type="ECO:0000256" key="3">
    <source>
        <dbReference type="ARBA" id="ARBA00022692"/>
    </source>
</evidence>
<evidence type="ECO:0000256" key="2">
    <source>
        <dbReference type="ARBA" id="ARBA00010581"/>
    </source>
</evidence>
<feature type="transmembrane region" description="Helical" evidence="7">
    <location>
        <begin position="189"/>
        <end position="207"/>
    </location>
</feature>
<evidence type="ECO:0000313" key="10">
    <source>
        <dbReference type="Proteomes" id="UP000185924"/>
    </source>
</evidence>
<dbReference type="SUPFAM" id="SSF81452">
    <property type="entry name" value="Cytochrome c oxidase subunit III-like"/>
    <property type="match status" value="1"/>
</dbReference>
<evidence type="ECO:0000256" key="5">
    <source>
        <dbReference type="ARBA" id="ARBA00023136"/>
    </source>
</evidence>
<gene>
    <name evidence="9" type="ORF">SAMN05421545_1532</name>
</gene>
<feature type="domain" description="Heme-copper oxidase subunit III family profile" evidence="8">
    <location>
        <begin position="26"/>
        <end position="208"/>
    </location>
</feature>
<dbReference type="RefSeq" id="WP_007652689.1">
    <property type="nucleotide sequence ID" value="NZ_FTNM01000002.1"/>
</dbReference>
<reference evidence="10" key="1">
    <citation type="submission" date="2017-01" db="EMBL/GenBank/DDBJ databases">
        <authorList>
            <person name="Varghese N."/>
            <person name="Submissions S."/>
        </authorList>
    </citation>
    <scope>NUCLEOTIDE SEQUENCE [LARGE SCALE GENOMIC DNA]</scope>
    <source>
        <strain evidence="10">DM9</strain>
    </source>
</reference>
<sequence length="208" mass="23618">MNQDRKNKVDARQGSAFGKIEHLHPIRMLLYLSMVGIGVLFFVLVVAFVRTGGFGSEQFSLPKFFSVSTLLLLFSSYTISKVPRIYKKDKLRKMTRYLAGTFLLGVAFIGAQILGWRELTVSGAYFTGKASGSYLYLITALHLLHLLGGMIFLAFLLIKTAHMASDGVRSLIFIRDPYRRLQLSMLNTYWHFLGALWLTLYLVILFMT</sequence>
<dbReference type="GO" id="GO:0019646">
    <property type="term" value="P:aerobic electron transport chain"/>
    <property type="evidence" value="ECO:0007669"/>
    <property type="project" value="InterPro"/>
</dbReference>
<comment type="similarity">
    <text evidence="2 6">Belongs to the cytochrome c oxidase subunit 3 family.</text>
</comment>
<dbReference type="Gene3D" id="1.20.120.80">
    <property type="entry name" value="Cytochrome c oxidase, subunit III, four-helix bundle"/>
    <property type="match status" value="1"/>
</dbReference>
<organism evidence="9 10">
    <name type="scientific">Pontibacter lucknowensis</name>
    <dbReference type="NCBI Taxonomy" id="1077936"/>
    <lineage>
        <taxon>Bacteria</taxon>
        <taxon>Pseudomonadati</taxon>
        <taxon>Bacteroidota</taxon>
        <taxon>Cytophagia</taxon>
        <taxon>Cytophagales</taxon>
        <taxon>Hymenobacteraceae</taxon>
        <taxon>Pontibacter</taxon>
    </lineage>
</organism>
<dbReference type="InterPro" id="IPR035973">
    <property type="entry name" value="Cyt_c_oxidase_su3-like_sf"/>
</dbReference>
<dbReference type="AlphaFoldDB" id="A0A1N6WGQ1"/>
<feature type="transmembrane region" description="Helical" evidence="7">
    <location>
        <begin position="94"/>
        <end position="114"/>
    </location>
</feature>
<dbReference type="PANTHER" id="PTHR11403:SF10">
    <property type="entry name" value="CYTOCHROME C OXIDASE"/>
    <property type="match status" value="1"/>
</dbReference>
<evidence type="ECO:0000256" key="7">
    <source>
        <dbReference type="SAM" id="Phobius"/>
    </source>
</evidence>
<accession>A0A1N6WGQ1</accession>
<dbReference type="InterPro" id="IPR000298">
    <property type="entry name" value="Cyt_c_oxidase-like_su3"/>
</dbReference>
<comment type="subcellular location">
    <subcellularLocation>
        <location evidence="6">Cell membrane</location>
        <topology evidence="6">Multi-pass membrane protein</topology>
    </subcellularLocation>
    <subcellularLocation>
        <location evidence="1">Membrane</location>
        <topology evidence="1">Multi-pass membrane protein</topology>
    </subcellularLocation>
</comment>
<proteinExistence type="inferred from homology"/>
<dbReference type="STRING" id="1077936.SAMN05421545_1532"/>
<dbReference type="InterPro" id="IPR013833">
    <property type="entry name" value="Cyt_c_oxidase_su3_a-hlx"/>
</dbReference>
<dbReference type="GO" id="GO:0004129">
    <property type="term" value="F:cytochrome-c oxidase activity"/>
    <property type="evidence" value="ECO:0007669"/>
    <property type="project" value="InterPro"/>
</dbReference>
<keyword evidence="4 7" id="KW-1133">Transmembrane helix</keyword>
<dbReference type="InterPro" id="IPR024791">
    <property type="entry name" value="Cyt_c/ubiquinol_Oxase_su3"/>
</dbReference>
<evidence type="ECO:0000256" key="6">
    <source>
        <dbReference type="RuleBase" id="RU003376"/>
    </source>
</evidence>
<name>A0A1N6WGQ1_9BACT</name>
<evidence type="ECO:0000259" key="8">
    <source>
        <dbReference type="PROSITE" id="PS50253"/>
    </source>
</evidence>
<evidence type="ECO:0000256" key="1">
    <source>
        <dbReference type="ARBA" id="ARBA00004141"/>
    </source>
</evidence>
<keyword evidence="3 6" id="KW-0812">Transmembrane</keyword>
<dbReference type="GO" id="GO:0005886">
    <property type="term" value="C:plasma membrane"/>
    <property type="evidence" value="ECO:0007669"/>
    <property type="project" value="UniProtKB-SubCell"/>
</dbReference>
<keyword evidence="5 7" id="KW-0472">Membrane</keyword>
<dbReference type="PANTHER" id="PTHR11403">
    <property type="entry name" value="CYTOCHROME C OXIDASE SUBUNIT III"/>
    <property type="match status" value="1"/>
</dbReference>
<keyword evidence="10" id="KW-1185">Reference proteome</keyword>
<evidence type="ECO:0000256" key="4">
    <source>
        <dbReference type="ARBA" id="ARBA00022989"/>
    </source>
</evidence>
<feature type="transmembrane region" description="Helical" evidence="7">
    <location>
        <begin position="134"/>
        <end position="158"/>
    </location>
</feature>
<feature type="transmembrane region" description="Helical" evidence="7">
    <location>
        <begin position="29"/>
        <end position="49"/>
    </location>
</feature>
<evidence type="ECO:0000313" key="9">
    <source>
        <dbReference type="EMBL" id="SIQ89299.1"/>
    </source>
</evidence>